<protein>
    <submittedName>
        <fullName evidence="1">Uncharacterized protein</fullName>
    </submittedName>
</protein>
<evidence type="ECO:0000313" key="1">
    <source>
        <dbReference type="EMBL" id="TJY41360.1"/>
    </source>
</evidence>
<organism evidence="1 2">
    <name type="scientific">Cohnella pontilimi</name>
    <dbReference type="NCBI Taxonomy" id="2564100"/>
    <lineage>
        <taxon>Bacteria</taxon>
        <taxon>Bacillati</taxon>
        <taxon>Bacillota</taxon>
        <taxon>Bacilli</taxon>
        <taxon>Bacillales</taxon>
        <taxon>Paenibacillaceae</taxon>
        <taxon>Cohnella</taxon>
    </lineage>
</organism>
<name>A0A4U0F9R8_9BACL</name>
<sequence>MVNEEQLDRYRVEGTKVRVVRDALEQNDVVGYVVAWDDTSVLIRRPNRRVVKLDRSYRIQEAGVPRHFELS</sequence>
<accession>A0A4U0F9R8</accession>
<keyword evidence="2" id="KW-1185">Reference proteome</keyword>
<proteinExistence type="predicted"/>
<dbReference type="Proteomes" id="UP000309673">
    <property type="component" value="Unassembled WGS sequence"/>
</dbReference>
<dbReference type="RefSeq" id="WP_136778279.1">
    <property type="nucleotide sequence ID" value="NZ_SUPK01000006.1"/>
</dbReference>
<gene>
    <name evidence="1" type="ORF">E5161_13155</name>
</gene>
<dbReference type="EMBL" id="SUPK01000006">
    <property type="protein sequence ID" value="TJY41360.1"/>
    <property type="molecule type" value="Genomic_DNA"/>
</dbReference>
<evidence type="ECO:0000313" key="2">
    <source>
        <dbReference type="Proteomes" id="UP000309673"/>
    </source>
</evidence>
<comment type="caution">
    <text evidence="1">The sequence shown here is derived from an EMBL/GenBank/DDBJ whole genome shotgun (WGS) entry which is preliminary data.</text>
</comment>
<dbReference type="OrthoDB" id="2629334at2"/>
<dbReference type="AlphaFoldDB" id="A0A4U0F9R8"/>
<reference evidence="1 2" key="1">
    <citation type="submission" date="2019-04" db="EMBL/GenBank/DDBJ databases">
        <title>Cohnella sp. nov., isolated from soil.</title>
        <authorList>
            <person name="Kim W."/>
        </authorList>
    </citation>
    <scope>NUCLEOTIDE SEQUENCE [LARGE SCALE GENOMIC DNA]</scope>
    <source>
        <strain evidence="1 2">CAU 1483</strain>
    </source>
</reference>